<evidence type="ECO:0000256" key="2">
    <source>
        <dbReference type="ARBA" id="ARBA00004434"/>
    </source>
</evidence>
<evidence type="ECO:0000256" key="7">
    <source>
        <dbReference type="ARBA" id="ARBA00022660"/>
    </source>
</evidence>
<comment type="similarity">
    <text evidence="3">Belongs to the complex I NDUFB5 subunit family.</text>
</comment>
<protein>
    <recommendedName>
        <fullName evidence="5">NADH dehydrogenase [ubiquinone] 1 beta subcomplex subunit 5, mitochondrial</fullName>
    </recommendedName>
    <alternativeName>
        <fullName evidence="16">Complex I-SGDH</fullName>
    </alternativeName>
    <alternativeName>
        <fullName evidence="15">NADH-ubiquinone oxidoreductase SGDH subunit</fullName>
    </alternativeName>
</protein>
<evidence type="ECO:0000256" key="6">
    <source>
        <dbReference type="ARBA" id="ARBA00022448"/>
    </source>
</evidence>
<dbReference type="AlphaFoldDB" id="A0AAN8PLC3"/>
<evidence type="ECO:0000256" key="5">
    <source>
        <dbReference type="ARBA" id="ARBA00015175"/>
    </source>
</evidence>
<keyword evidence="7" id="KW-0679">Respiratory chain</keyword>
<evidence type="ECO:0000256" key="15">
    <source>
        <dbReference type="ARBA" id="ARBA00032395"/>
    </source>
</evidence>
<comment type="caution">
    <text evidence="18">The sequence shown here is derived from an EMBL/GenBank/DDBJ whole genome shotgun (WGS) entry which is preliminary data.</text>
</comment>
<feature type="transmembrane region" description="Helical" evidence="17">
    <location>
        <begin position="69"/>
        <end position="89"/>
    </location>
</feature>
<evidence type="ECO:0000256" key="13">
    <source>
        <dbReference type="ARBA" id="ARBA00023128"/>
    </source>
</evidence>
<comment type="subcellular location">
    <subcellularLocation>
        <location evidence="2">Mitochondrion inner membrane</location>
        <topology evidence="2">Single-pass membrane protein</topology>
    </subcellularLocation>
</comment>
<keyword evidence="12 17" id="KW-1133">Transmembrane helix</keyword>
<evidence type="ECO:0000256" key="9">
    <source>
        <dbReference type="ARBA" id="ARBA00022792"/>
    </source>
</evidence>
<dbReference type="InterPro" id="IPR019173">
    <property type="entry name" value="NADH_UbQ_OxRdtase_B5_su"/>
</dbReference>
<evidence type="ECO:0000313" key="18">
    <source>
        <dbReference type="EMBL" id="KAK6177508.1"/>
    </source>
</evidence>
<evidence type="ECO:0000256" key="3">
    <source>
        <dbReference type="ARBA" id="ARBA00007152"/>
    </source>
</evidence>
<keyword evidence="9" id="KW-0999">Mitochondrion inner membrane</keyword>
<sequence>MAGMSLLRPVLHRTIRASLIQQWQNGTLRLPSLSAQTALVRGMASHGPPKIPMQASRYEWNGFKDDLNLFLWIGLLPIGIVIAYANMAVGPAELRDIPEGYEPKHWEYHKGPIQRWFAKNIYNDPEKEYEKICNAFYHEGEELKMKKLEARMMDLMQTRADYKGWYYFPVDKNKVDRGRELYEDMRH</sequence>
<evidence type="ECO:0000256" key="11">
    <source>
        <dbReference type="ARBA" id="ARBA00022982"/>
    </source>
</evidence>
<reference evidence="18 19" key="1">
    <citation type="submission" date="2024-01" db="EMBL/GenBank/DDBJ databases">
        <title>The genome of the rayed Mediterranean limpet Patella caerulea (Linnaeus, 1758).</title>
        <authorList>
            <person name="Anh-Thu Weber A."/>
            <person name="Halstead-Nussloch G."/>
        </authorList>
    </citation>
    <scope>NUCLEOTIDE SEQUENCE [LARGE SCALE GENOMIC DNA]</scope>
    <source>
        <strain evidence="18">AATW-2023a</strain>
        <tissue evidence="18">Whole specimen</tissue>
    </source>
</reference>
<proteinExistence type="inferred from homology"/>
<gene>
    <name evidence="18" type="ORF">SNE40_015598</name>
</gene>
<evidence type="ECO:0000313" key="19">
    <source>
        <dbReference type="Proteomes" id="UP001347796"/>
    </source>
</evidence>
<dbReference type="GO" id="GO:0005743">
    <property type="term" value="C:mitochondrial inner membrane"/>
    <property type="evidence" value="ECO:0007669"/>
    <property type="project" value="UniProtKB-SubCell"/>
</dbReference>
<evidence type="ECO:0000256" key="16">
    <source>
        <dbReference type="ARBA" id="ARBA00032550"/>
    </source>
</evidence>
<keyword evidence="6" id="KW-0813">Transport</keyword>
<keyword evidence="11" id="KW-0249">Electron transport</keyword>
<accession>A0AAN8PLC3</accession>
<evidence type="ECO:0000256" key="1">
    <source>
        <dbReference type="ARBA" id="ARBA00003195"/>
    </source>
</evidence>
<dbReference type="Pfam" id="PF09781">
    <property type="entry name" value="NDUF_B5"/>
    <property type="match status" value="1"/>
</dbReference>
<evidence type="ECO:0000256" key="14">
    <source>
        <dbReference type="ARBA" id="ARBA00023136"/>
    </source>
</evidence>
<evidence type="ECO:0000256" key="4">
    <source>
        <dbReference type="ARBA" id="ARBA00011533"/>
    </source>
</evidence>
<dbReference type="EMBL" id="JAZGQO010000010">
    <property type="protein sequence ID" value="KAK6177508.1"/>
    <property type="molecule type" value="Genomic_DNA"/>
</dbReference>
<keyword evidence="13" id="KW-0496">Mitochondrion</keyword>
<evidence type="ECO:0000256" key="12">
    <source>
        <dbReference type="ARBA" id="ARBA00022989"/>
    </source>
</evidence>
<dbReference type="PANTHER" id="PTHR13178:SF0">
    <property type="entry name" value="NADH DEHYDROGENASE [UBIQUINONE] 1 BETA SUBCOMPLEX SUBUNIT 5, MITOCHONDRIAL"/>
    <property type="match status" value="1"/>
</dbReference>
<keyword evidence="10" id="KW-0809">Transit peptide</keyword>
<dbReference type="PANTHER" id="PTHR13178">
    <property type="entry name" value="NADH-UBIQUINONE OXIDOREDUCTASE SGDH SUBUNIT"/>
    <property type="match status" value="1"/>
</dbReference>
<keyword evidence="19" id="KW-1185">Reference proteome</keyword>
<evidence type="ECO:0000256" key="17">
    <source>
        <dbReference type="SAM" id="Phobius"/>
    </source>
</evidence>
<evidence type="ECO:0000256" key="8">
    <source>
        <dbReference type="ARBA" id="ARBA00022692"/>
    </source>
</evidence>
<comment type="subunit">
    <text evidence="4">Complex I is composed of 45 different subunits.</text>
</comment>
<name>A0AAN8PLC3_PATCE</name>
<keyword evidence="14 17" id="KW-0472">Membrane</keyword>
<keyword evidence="8 17" id="KW-0812">Transmembrane</keyword>
<organism evidence="18 19">
    <name type="scientific">Patella caerulea</name>
    <name type="common">Rayed Mediterranean limpet</name>
    <dbReference type="NCBI Taxonomy" id="87958"/>
    <lineage>
        <taxon>Eukaryota</taxon>
        <taxon>Metazoa</taxon>
        <taxon>Spiralia</taxon>
        <taxon>Lophotrochozoa</taxon>
        <taxon>Mollusca</taxon>
        <taxon>Gastropoda</taxon>
        <taxon>Patellogastropoda</taxon>
        <taxon>Patelloidea</taxon>
        <taxon>Patellidae</taxon>
        <taxon>Patella</taxon>
    </lineage>
</organism>
<evidence type="ECO:0000256" key="10">
    <source>
        <dbReference type="ARBA" id="ARBA00022946"/>
    </source>
</evidence>
<comment type="function">
    <text evidence="1">Accessory subunit of the mitochondrial membrane respiratory chain NADH dehydrogenase (Complex I), that is believed not to be involved in catalysis. Complex I functions in the transfer of electrons from NADH to the respiratory chain. The immediate electron acceptor for the enzyme is believed to be ubiquinone.</text>
</comment>
<dbReference type="Proteomes" id="UP001347796">
    <property type="component" value="Unassembled WGS sequence"/>
</dbReference>